<dbReference type="PANTHER" id="PTHR12468">
    <property type="entry name" value="GPI MANNOSYLTRANSFERASE 2"/>
    <property type="match status" value="1"/>
</dbReference>
<feature type="transmembrane region" description="Helical" evidence="11">
    <location>
        <begin position="396"/>
        <end position="414"/>
    </location>
</feature>
<keyword evidence="5 11" id="KW-0328">Glycosyltransferase</keyword>
<evidence type="ECO:0000256" key="5">
    <source>
        <dbReference type="ARBA" id="ARBA00022676"/>
    </source>
</evidence>
<dbReference type="PANTHER" id="PTHR12468:SF2">
    <property type="entry name" value="GPI MANNOSYLTRANSFERASE 2"/>
    <property type="match status" value="1"/>
</dbReference>
<keyword evidence="4 11" id="KW-0337">GPI-anchor biosynthesis</keyword>
<feature type="transmembrane region" description="Helical" evidence="11">
    <location>
        <begin position="146"/>
        <end position="167"/>
    </location>
</feature>
<dbReference type="GO" id="GO:0031501">
    <property type="term" value="C:mannosyltransferase complex"/>
    <property type="evidence" value="ECO:0007669"/>
    <property type="project" value="TreeGrafter"/>
</dbReference>
<dbReference type="Proteomes" id="UP000479190">
    <property type="component" value="Unassembled WGS sequence"/>
</dbReference>
<feature type="transmembrane region" description="Helical" evidence="11">
    <location>
        <begin position="248"/>
        <end position="269"/>
    </location>
</feature>
<sequence>MYSARDKVFWFAILSRGIVFILQLAFNAICPDHAADAFYSPIDPIEKYNKLDQLIFFMFGGLTRWDAQYYVHIAKYGYTYENTLAFYPLYPILVKYTAYVLKIEPPLINYSNTIVISGFLINFVCFVKASLILYDLSLIVFKDIKIAYRAAILFCINPASIFFTALYTESMFAYLTFYTMLESIKNNPCVFLPLSLSSLVRSNGLINLGFPIYVWIRNLFVTSIPNCKNEFKYYHSNKGSLFFNVRHIWISLIQIFVVVILSILPLHYLQIYNYEHFCKSDNNISEVPSYVKEYAKNNNLLLIDEHEFTWCQSKPSMSLLSSYSYIQSKYWDVGFLKYYKFKQIPNFLLALPILCIFLNCSYEFFKEHKSKFFTLQFFTGSDDNQKSEKNRYPLEMFVFIVHGLFLTIVCISIVHIQVSTRLLCSASPVIYWYCALATMKKVRLSKSTKQLEYESQDNMYSRWKVFFITQNEYSYKEKLIFGYFLGYTILGSFMFSNFLPWT</sequence>
<evidence type="ECO:0000313" key="13">
    <source>
        <dbReference type="Proteomes" id="UP000479190"/>
    </source>
</evidence>
<evidence type="ECO:0000256" key="10">
    <source>
        <dbReference type="ARBA" id="ARBA00023136"/>
    </source>
</evidence>
<feature type="transmembrane region" description="Helical" evidence="11">
    <location>
        <begin position="9"/>
        <end position="29"/>
    </location>
</feature>
<feature type="transmembrane region" description="Helical" evidence="11">
    <location>
        <begin position="480"/>
        <end position="499"/>
    </location>
</feature>
<keyword evidence="8 11" id="KW-0256">Endoplasmic reticulum</keyword>
<dbReference type="InterPro" id="IPR007315">
    <property type="entry name" value="PIG-V/Gpi18"/>
</dbReference>
<evidence type="ECO:0000256" key="9">
    <source>
        <dbReference type="ARBA" id="ARBA00022989"/>
    </source>
</evidence>
<evidence type="ECO:0000256" key="8">
    <source>
        <dbReference type="ARBA" id="ARBA00022824"/>
    </source>
</evidence>
<evidence type="ECO:0000256" key="11">
    <source>
        <dbReference type="RuleBase" id="RU363112"/>
    </source>
</evidence>
<reference evidence="12 13" key="1">
    <citation type="submission" date="2020-02" db="EMBL/GenBank/DDBJ databases">
        <authorList>
            <person name="Ferguson B K."/>
        </authorList>
    </citation>
    <scope>NUCLEOTIDE SEQUENCE [LARGE SCALE GENOMIC DNA]</scope>
</reference>
<dbReference type="GO" id="GO:0005789">
    <property type="term" value="C:endoplasmic reticulum membrane"/>
    <property type="evidence" value="ECO:0007669"/>
    <property type="project" value="UniProtKB-SubCell"/>
</dbReference>
<gene>
    <name evidence="12" type="ORF">TBRA_LOCUS3094</name>
</gene>
<feature type="transmembrane region" description="Helical" evidence="11">
    <location>
        <begin position="205"/>
        <end position="227"/>
    </location>
</feature>
<evidence type="ECO:0000313" key="12">
    <source>
        <dbReference type="EMBL" id="CAB0031114.1"/>
    </source>
</evidence>
<dbReference type="EMBL" id="CADCXV010000635">
    <property type="protein sequence ID" value="CAB0031114.1"/>
    <property type="molecule type" value="Genomic_DNA"/>
</dbReference>
<comment type="subcellular location">
    <subcellularLocation>
        <location evidence="1 11">Endoplasmic reticulum membrane</location>
        <topology evidence="1 11">Multi-pass membrane protein</topology>
    </subcellularLocation>
</comment>
<feature type="transmembrane region" description="Helical" evidence="11">
    <location>
        <begin position="114"/>
        <end position="134"/>
    </location>
</feature>
<evidence type="ECO:0000256" key="1">
    <source>
        <dbReference type="ARBA" id="ARBA00004477"/>
    </source>
</evidence>
<dbReference type="AlphaFoldDB" id="A0A6H5I413"/>
<feature type="transmembrane region" description="Helical" evidence="11">
    <location>
        <begin position="344"/>
        <end position="365"/>
    </location>
</feature>
<protein>
    <recommendedName>
        <fullName evidence="11">GPI mannosyltransferase 2</fullName>
        <ecNumber evidence="11">2.4.1.-</ecNumber>
    </recommendedName>
</protein>
<dbReference type="UniPathway" id="UPA00196"/>
<keyword evidence="9 11" id="KW-1133">Transmembrane helix</keyword>
<evidence type="ECO:0000256" key="3">
    <source>
        <dbReference type="ARBA" id="ARBA00008698"/>
    </source>
</evidence>
<keyword evidence="6 11" id="KW-0808">Transferase</keyword>
<comment type="similarity">
    <text evidence="3 11">Belongs to the PIGV family.</text>
</comment>
<dbReference type="GO" id="GO:0000009">
    <property type="term" value="F:alpha-1,6-mannosyltransferase activity"/>
    <property type="evidence" value="ECO:0007669"/>
    <property type="project" value="InterPro"/>
</dbReference>
<dbReference type="OrthoDB" id="10252502at2759"/>
<evidence type="ECO:0000256" key="6">
    <source>
        <dbReference type="ARBA" id="ARBA00022679"/>
    </source>
</evidence>
<keyword evidence="13" id="KW-1185">Reference proteome</keyword>
<comment type="function">
    <text evidence="11">Mannosyltransferase involved in glycosylphosphatidylinositol-anchor biosynthesis.</text>
</comment>
<dbReference type="GO" id="GO:0004376">
    <property type="term" value="F:GPI mannosyltransferase activity"/>
    <property type="evidence" value="ECO:0007669"/>
    <property type="project" value="InterPro"/>
</dbReference>
<organism evidence="12 13">
    <name type="scientific">Trichogramma brassicae</name>
    <dbReference type="NCBI Taxonomy" id="86971"/>
    <lineage>
        <taxon>Eukaryota</taxon>
        <taxon>Metazoa</taxon>
        <taxon>Ecdysozoa</taxon>
        <taxon>Arthropoda</taxon>
        <taxon>Hexapoda</taxon>
        <taxon>Insecta</taxon>
        <taxon>Pterygota</taxon>
        <taxon>Neoptera</taxon>
        <taxon>Endopterygota</taxon>
        <taxon>Hymenoptera</taxon>
        <taxon>Apocrita</taxon>
        <taxon>Proctotrupomorpha</taxon>
        <taxon>Chalcidoidea</taxon>
        <taxon>Trichogrammatidae</taxon>
        <taxon>Trichogramma</taxon>
    </lineage>
</organism>
<dbReference type="EC" id="2.4.1.-" evidence="11"/>
<dbReference type="GO" id="GO:0006506">
    <property type="term" value="P:GPI anchor biosynthetic process"/>
    <property type="evidence" value="ECO:0007669"/>
    <property type="project" value="UniProtKB-UniPathway"/>
</dbReference>
<proteinExistence type="inferred from homology"/>
<dbReference type="Pfam" id="PF04188">
    <property type="entry name" value="Mannosyl_trans2"/>
    <property type="match status" value="1"/>
</dbReference>
<evidence type="ECO:0000256" key="4">
    <source>
        <dbReference type="ARBA" id="ARBA00022502"/>
    </source>
</evidence>
<evidence type="ECO:0000256" key="2">
    <source>
        <dbReference type="ARBA" id="ARBA00004687"/>
    </source>
</evidence>
<evidence type="ECO:0000256" key="7">
    <source>
        <dbReference type="ARBA" id="ARBA00022692"/>
    </source>
</evidence>
<comment type="pathway">
    <text evidence="2 11">Glycolipid biosynthesis; glycosylphosphatidylinositol-anchor biosynthesis.</text>
</comment>
<keyword evidence="7 11" id="KW-0812">Transmembrane</keyword>
<name>A0A6H5I413_9HYME</name>
<accession>A0A6H5I413</accession>
<keyword evidence="10 11" id="KW-0472">Membrane</keyword>